<dbReference type="Gene3D" id="2.20.70.10">
    <property type="match status" value="1"/>
</dbReference>
<evidence type="ECO:0000313" key="2">
    <source>
        <dbReference type="EMBL" id="KXS10225.1"/>
    </source>
</evidence>
<sequence length="131" mass="14795">MSYPPPPPYTSTAEPPLPPGWVQQFDTRYNRWFYVLTTANPPYTTWTDPRATVASAPPPVIYQQPRPPTIIVQQQPVPPPIVVQQTPIAPYPSVGTAIAGAVVGGIVENALFGHHHRHHHFGHHHYHHRRW</sequence>
<dbReference type="PROSITE" id="PS50020">
    <property type="entry name" value="WW_DOMAIN_2"/>
    <property type="match status" value="1"/>
</dbReference>
<dbReference type="Proteomes" id="UP000070544">
    <property type="component" value="Unassembled WGS sequence"/>
</dbReference>
<reference evidence="2 3" key="1">
    <citation type="journal article" date="2015" name="Genome Biol. Evol.">
        <title>Phylogenomic analyses indicate that early fungi evolved digesting cell walls of algal ancestors of land plants.</title>
        <authorList>
            <person name="Chang Y."/>
            <person name="Wang S."/>
            <person name="Sekimoto S."/>
            <person name="Aerts A.L."/>
            <person name="Choi C."/>
            <person name="Clum A."/>
            <person name="LaButti K.M."/>
            <person name="Lindquist E.A."/>
            <person name="Yee Ngan C."/>
            <person name="Ohm R.A."/>
            <person name="Salamov A.A."/>
            <person name="Grigoriev I.V."/>
            <person name="Spatafora J.W."/>
            <person name="Berbee M.L."/>
        </authorList>
    </citation>
    <scope>NUCLEOTIDE SEQUENCE [LARGE SCALE GENOMIC DNA]</scope>
    <source>
        <strain evidence="2 3">JEL478</strain>
    </source>
</reference>
<organism evidence="2 3">
    <name type="scientific">Gonapodya prolifera (strain JEL478)</name>
    <name type="common">Monoblepharis prolifera</name>
    <dbReference type="NCBI Taxonomy" id="1344416"/>
    <lineage>
        <taxon>Eukaryota</taxon>
        <taxon>Fungi</taxon>
        <taxon>Fungi incertae sedis</taxon>
        <taxon>Chytridiomycota</taxon>
        <taxon>Chytridiomycota incertae sedis</taxon>
        <taxon>Monoblepharidomycetes</taxon>
        <taxon>Monoblepharidales</taxon>
        <taxon>Gonapodyaceae</taxon>
        <taxon>Gonapodya</taxon>
    </lineage>
</organism>
<protein>
    <recommendedName>
        <fullName evidence="1">WW domain-containing protein</fullName>
    </recommendedName>
</protein>
<evidence type="ECO:0000313" key="3">
    <source>
        <dbReference type="Proteomes" id="UP000070544"/>
    </source>
</evidence>
<feature type="domain" description="WW" evidence="1">
    <location>
        <begin position="15"/>
        <end position="51"/>
    </location>
</feature>
<proteinExistence type="predicted"/>
<dbReference type="InterPro" id="IPR036020">
    <property type="entry name" value="WW_dom_sf"/>
</dbReference>
<keyword evidence="3" id="KW-1185">Reference proteome</keyword>
<dbReference type="EMBL" id="KQ965832">
    <property type="protein sequence ID" value="KXS10225.1"/>
    <property type="molecule type" value="Genomic_DNA"/>
</dbReference>
<dbReference type="OrthoDB" id="2367685at2759"/>
<dbReference type="AlphaFoldDB" id="A0A139A126"/>
<dbReference type="SUPFAM" id="SSF51045">
    <property type="entry name" value="WW domain"/>
    <property type="match status" value="1"/>
</dbReference>
<evidence type="ECO:0000259" key="1">
    <source>
        <dbReference type="PROSITE" id="PS50020"/>
    </source>
</evidence>
<name>A0A139A126_GONPJ</name>
<dbReference type="InterPro" id="IPR001202">
    <property type="entry name" value="WW_dom"/>
</dbReference>
<accession>A0A139A126</accession>
<gene>
    <name evidence="2" type="ORF">M427DRAFT_184582</name>
</gene>